<feature type="domain" description="PurM-like N-terminal" evidence="2">
    <location>
        <begin position="53"/>
        <end position="158"/>
    </location>
</feature>
<dbReference type="InterPro" id="IPR024030">
    <property type="entry name" value="AIR_synthase-rel_sll0787"/>
</dbReference>
<evidence type="ECO:0000313" key="5">
    <source>
        <dbReference type="Proteomes" id="UP000031843"/>
    </source>
</evidence>
<dbReference type="InterPro" id="IPR036921">
    <property type="entry name" value="PurM-like_N_sf"/>
</dbReference>
<dbReference type="InterPro" id="IPR006283">
    <property type="entry name" value="ThiL-like"/>
</dbReference>
<dbReference type="PIRSF" id="PIRSF036540">
    <property type="entry name" value="UCP036540_AIR"/>
    <property type="match status" value="1"/>
</dbReference>
<sequence>MNVAQIVESLRASRGFGHKTDIAGVLSSLGKALPGGMGGMGGMGDLGQAVAVGDDCAAIADHDGYLLFAIEGMVRDFIDAKPWFAGYSAVMVNISDIYAMGGRPLAVVDAIWSNGVAGAAEVLKGMAAACAAYGVPIVGGHSNARSDHAQLAVAIVGRARRLLSSFAARPGERLLMAVDLRGAFAEPYPYWNASTEAPPARLRADLELLPALAEDGLCAAAKDISMAGTLGTALMLLECSGVGARIDLDRIPAPAGVPMLRWLSAFPSYGFLLAVREQDVARVTARFGARDLACAQIGVIDDSRRVTVSGAGETALLWDFAHDAFIVPQPERAARDATHIDA</sequence>
<feature type="domain" description="PurM-like C-terminal" evidence="3">
    <location>
        <begin position="194"/>
        <end position="308"/>
    </location>
</feature>
<dbReference type="InterPro" id="IPR036676">
    <property type="entry name" value="PurM-like_C_sf"/>
</dbReference>
<dbReference type="PANTHER" id="PTHR30270:SF0">
    <property type="entry name" value="THIAMINE-MONOPHOSPHATE KINASE"/>
    <property type="match status" value="1"/>
</dbReference>
<keyword evidence="5" id="KW-1185">Reference proteome</keyword>
<protein>
    <submittedName>
        <fullName evidence="4">Selenophosphate synthetase-related protein</fullName>
    </submittedName>
</protein>
<dbReference type="Proteomes" id="UP000031843">
    <property type="component" value="Chromosome secondary"/>
</dbReference>
<dbReference type="Pfam" id="PF00586">
    <property type="entry name" value="AIRS"/>
    <property type="match status" value="1"/>
</dbReference>
<gene>
    <name evidence="4" type="ORF">RR42_s2580</name>
</gene>
<dbReference type="Gene3D" id="3.30.1330.10">
    <property type="entry name" value="PurM-like, N-terminal domain"/>
    <property type="match status" value="1"/>
</dbReference>
<dbReference type="SUPFAM" id="SSF55326">
    <property type="entry name" value="PurM N-terminal domain-like"/>
    <property type="match status" value="1"/>
</dbReference>
<dbReference type="GO" id="GO:0009030">
    <property type="term" value="F:thiamine-phosphate kinase activity"/>
    <property type="evidence" value="ECO:0007669"/>
    <property type="project" value="InterPro"/>
</dbReference>
<dbReference type="PANTHER" id="PTHR30270">
    <property type="entry name" value="THIAMINE-MONOPHOSPHATE KINASE"/>
    <property type="match status" value="1"/>
</dbReference>
<reference evidence="4 5" key="1">
    <citation type="journal article" date="2015" name="Genome Announc.">
        <title>Complete Genome Sequence of Cupriavidus basilensis 4G11, Isolated from the Oak Ridge Field Research Center Site.</title>
        <authorList>
            <person name="Ray J."/>
            <person name="Waters R.J."/>
            <person name="Skerker J.M."/>
            <person name="Kuehl J.V."/>
            <person name="Price M.N."/>
            <person name="Huang J."/>
            <person name="Chakraborty R."/>
            <person name="Arkin A.P."/>
            <person name="Deutschbauer A."/>
        </authorList>
    </citation>
    <scope>NUCLEOTIDE SEQUENCE [LARGE SCALE GENOMIC DNA]</scope>
    <source>
        <strain evidence="4">4G11</strain>
    </source>
</reference>
<evidence type="ECO:0000256" key="1">
    <source>
        <dbReference type="ARBA" id="ARBA00022977"/>
    </source>
</evidence>
<evidence type="ECO:0000313" key="4">
    <source>
        <dbReference type="EMBL" id="AJG24162.1"/>
    </source>
</evidence>
<dbReference type="CDD" id="cd02192">
    <property type="entry name" value="PurM-like3"/>
    <property type="match status" value="1"/>
</dbReference>
<dbReference type="EMBL" id="CP010537">
    <property type="protein sequence ID" value="AJG24162.1"/>
    <property type="molecule type" value="Genomic_DNA"/>
</dbReference>
<dbReference type="GO" id="GO:0009228">
    <property type="term" value="P:thiamine biosynthetic process"/>
    <property type="evidence" value="ECO:0007669"/>
    <property type="project" value="UniProtKB-KW"/>
</dbReference>
<dbReference type="Pfam" id="PF02769">
    <property type="entry name" value="AIRS_C"/>
    <property type="match status" value="1"/>
</dbReference>
<dbReference type="InterPro" id="IPR011413">
    <property type="entry name" value="UCP036540_AIR"/>
</dbReference>
<dbReference type="STRING" id="68895.RR42_s2580"/>
<evidence type="ECO:0000259" key="3">
    <source>
        <dbReference type="Pfam" id="PF02769"/>
    </source>
</evidence>
<accession>A0A0C4YEN0</accession>
<dbReference type="Gene3D" id="3.90.650.10">
    <property type="entry name" value="PurM-like C-terminal domain"/>
    <property type="match status" value="1"/>
</dbReference>
<dbReference type="AlphaFoldDB" id="A0A0C4YEN0"/>
<dbReference type="InterPro" id="IPR016188">
    <property type="entry name" value="PurM-like_N"/>
</dbReference>
<keyword evidence="1" id="KW-0784">Thiamine biosynthesis</keyword>
<dbReference type="OrthoDB" id="9767928at2"/>
<proteinExistence type="predicted"/>
<organism evidence="4 5">
    <name type="scientific">Cupriavidus basilensis</name>
    <dbReference type="NCBI Taxonomy" id="68895"/>
    <lineage>
        <taxon>Bacteria</taxon>
        <taxon>Pseudomonadati</taxon>
        <taxon>Pseudomonadota</taxon>
        <taxon>Betaproteobacteria</taxon>
        <taxon>Burkholderiales</taxon>
        <taxon>Burkholderiaceae</taxon>
        <taxon>Cupriavidus</taxon>
    </lineage>
</organism>
<dbReference type="NCBIfam" id="TIGR04049">
    <property type="entry name" value="AIR_rel_sll0787"/>
    <property type="match status" value="1"/>
</dbReference>
<dbReference type="SUPFAM" id="SSF56042">
    <property type="entry name" value="PurM C-terminal domain-like"/>
    <property type="match status" value="1"/>
</dbReference>
<dbReference type="KEGG" id="cbw:RR42_s2580"/>
<dbReference type="RefSeq" id="WP_043356202.1">
    <property type="nucleotide sequence ID" value="NZ_CP010537.1"/>
</dbReference>
<name>A0A0C4YEN0_9BURK</name>
<dbReference type="InterPro" id="IPR010918">
    <property type="entry name" value="PurM-like_C_dom"/>
</dbReference>
<evidence type="ECO:0000259" key="2">
    <source>
        <dbReference type="Pfam" id="PF00586"/>
    </source>
</evidence>